<comment type="caution">
    <text evidence="1">The sequence shown here is derived from an EMBL/GenBank/DDBJ whole genome shotgun (WGS) entry which is preliminary data.</text>
</comment>
<dbReference type="EMBL" id="WWCK01000004">
    <property type="protein sequence ID" value="MYM67671.1"/>
    <property type="molecule type" value="Genomic_DNA"/>
</dbReference>
<dbReference type="AlphaFoldDB" id="A0A7X4KB21"/>
<protein>
    <submittedName>
        <fullName evidence="1">Modified peptide</fullName>
    </submittedName>
</protein>
<organism evidence="1 2">
    <name type="scientific">Duganella rivi</name>
    <dbReference type="NCBI Taxonomy" id="2666083"/>
    <lineage>
        <taxon>Bacteria</taxon>
        <taxon>Pseudomonadati</taxon>
        <taxon>Pseudomonadota</taxon>
        <taxon>Betaproteobacteria</taxon>
        <taxon>Burkholderiales</taxon>
        <taxon>Oxalobacteraceae</taxon>
        <taxon>Telluria group</taxon>
        <taxon>Duganella</taxon>
    </lineage>
</organism>
<accession>A0A7X4KB21</accession>
<keyword evidence="2" id="KW-1185">Reference proteome</keyword>
<evidence type="ECO:0000313" key="1">
    <source>
        <dbReference type="EMBL" id="MYM67671.1"/>
    </source>
</evidence>
<gene>
    <name evidence="1" type="ORF">GTP45_12615</name>
</gene>
<sequence>MHTSSDLSSMLDKLTDSKFREQLLRSPIAALASIGVTLQPNQVPATLSLPSHASLAADQGEVRNKLESTAVMVPFLLSGNMT</sequence>
<dbReference type="NCBIfam" id="TIGR04509">
    <property type="entry name" value="mod_pep_NH_fam"/>
    <property type="match status" value="1"/>
</dbReference>
<dbReference type="RefSeq" id="WP_161014249.1">
    <property type="nucleotide sequence ID" value="NZ_WWCK01000004.1"/>
</dbReference>
<evidence type="ECO:0000313" key="2">
    <source>
        <dbReference type="Proteomes" id="UP000450012"/>
    </source>
</evidence>
<proteinExistence type="predicted"/>
<dbReference type="InterPro" id="IPR030976">
    <property type="entry name" value="Mod_pep_NH_fam"/>
</dbReference>
<reference evidence="1 2" key="1">
    <citation type="submission" date="2019-12" db="EMBL/GenBank/DDBJ databases">
        <title>Novel species isolated from a subtropical stream in China.</title>
        <authorList>
            <person name="Lu H."/>
        </authorList>
    </citation>
    <scope>NUCLEOTIDE SEQUENCE [LARGE SCALE GENOMIC DNA]</scope>
    <source>
        <strain evidence="1 2">FT55W</strain>
    </source>
</reference>
<name>A0A7X4KB21_9BURK</name>
<dbReference type="Proteomes" id="UP000450012">
    <property type="component" value="Unassembled WGS sequence"/>
</dbReference>